<keyword evidence="2" id="KW-1003">Cell membrane</keyword>
<sequence>MLTNYLKIAWRGLLKNRLFTFLNLIGLATGIAVALLLILYVKEELRFDTYHANADRIYRVGLTATFDGKSMKWGNAPNAVGPALKAAIPNVAQQVRLLRHNFGQTAFVNSNNRKFAEKNVYWADGSLFDVFDIPLLRGNPKTALDSPNKVVLSQETASRYFGGDNPVGQVLYVDGRDTLEVTGVYENFPGTSTFDADLIGSFSSVRWAKELSWSNASFGTFVLLNPQAKVAAVEKQMAAIVDKNIPKTDQWFTLWLQPLTDIHLHSADISNISTSRIGDFRQVKILLILAIVILLIACINYMNLATAKAQIRFREVGVIKTVGASMRHLVSRFYLETSLMVSLAILLAIVLATISLPIFNQLTDKQLPFIALLTPEVLIGLLVIGLAITLIAGSYPAFYLSSFSPKYLLSTTFRNQSGAGLFRRSLVVIQFAASVILIVCTAIFYQQLTFIQTQKLGYEPTQVVSITTAGTRDNKQLDALMNDYRAMSSVVEVSRVQAYPGNGGSGRTLAKPDVQNAANPTSGMAITTNRADQQVIETLGLKLLAGKSLPAVKDAKDTTVQIVLNKTAVDYLGYTPEKAIGQKAHNVFGWDRAEIVGVVDDFHFQSLHTPIGAYGFHNNDSEWRPYLLVKTRTAQLPETMRQLERIFQKDLPNSAFEFTFLDDFLNTLYRSEQRTAQVVLVFSALAILIACLGLFGLAAFTAEQRTKEIGVRKVLGASVGSIVTLLSRDFLKLVVVAIIIASPIAWWAMHQWLSDFAYKIDIQWWVFLVAGLVAVGVALLTVSFQSIKAALTNPVKSLRSE</sequence>
<feature type="transmembrane region" description="Helical" evidence="6">
    <location>
        <begin position="678"/>
        <end position="702"/>
    </location>
</feature>
<comment type="caution">
    <text evidence="9">The sequence shown here is derived from an EMBL/GenBank/DDBJ whole genome shotgun (WGS) entry which is preliminary data.</text>
</comment>
<dbReference type="Proteomes" id="UP000598820">
    <property type="component" value="Unassembled WGS sequence"/>
</dbReference>
<accession>A0A926XWR9</accession>
<feature type="transmembrane region" description="Helical" evidence="6">
    <location>
        <begin position="285"/>
        <end position="304"/>
    </location>
</feature>
<dbReference type="Pfam" id="PF12704">
    <property type="entry name" value="MacB_PCD"/>
    <property type="match status" value="1"/>
</dbReference>
<dbReference type="InterPro" id="IPR025857">
    <property type="entry name" value="MacB_PCD"/>
</dbReference>
<protein>
    <submittedName>
        <fullName evidence="9">ABC transporter permease</fullName>
    </submittedName>
</protein>
<feature type="transmembrane region" description="Helical" evidence="6">
    <location>
        <begin position="730"/>
        <end position="750"/>
    </location>
</feature>
<gene>
    <name evidence="9" type="ORF">IC229_01250</name>
</gene>
<keyword evidence="5 6" id="KW-0472">Membrane</keyword>
<feature type="transmembrane region" description="Helical" evidence="6">
    <location>
        <begin position="21"/>
        <end position="41"/>
    </location>
</feature>
<feature type="domain" description="MacB-like periplasmic core" evidence="8">
    <location>
        <begin position="20"/>
        <end position="239"/>
    </location>
</feature>
<dbReference type="RefSeq" id="WP_190885101.1">
    <property type="nucleotide sequence ID" value="NZ_JACWZY010000001.1"/>
</dbReference>
<keyword evidence="10" id="KW-1185">Reference proteome</keyword>
<dbReference type="InterPro" id="IPR050250">
    <property type="entry name" value="Macrolide_Exporter_MacB"/>
</dbReference>
<feature type="transmembrane region" description="Helical" evidence="6">
    <location>
        <begin position="333"/>
        <end position="358"/>
    </location>
</feature>
<reference evidence="9" key="1">
    <citation type="submission" date="2020-09" db="EMBL/GenBank/DDBJ databases">
        <authorList>
            <person name="Kim M.K."/>
        </authorList>
    </citation>
    <scope>NUCLEOTIDE SEQUENCE</scope>
    <source>
        <strain evidence="9">BT702</strain>
    </source>
</reference>
<dbReference type="GO" id="GO:0005886">
    <property type="term" value="C:plasma membrane"/>
    <property type="evidence" value="ECO:0007669"/>
    <property type="project" value="UniProtKB-SubCell"/>
</dbReference>
<dbReference type="Pfam" id="PF02687">
    <property type="entry name" value="FtsX"/>
    <property type="match status" value="2"/>
</dbReference>
<dbReference type="PANTHER" id="PTHR30572:SF18">
    <property type="entry name" value="ABC-TYPE MACROLIDE FAMILY EXPORT SYSTEM PERMEASE COMPONENT 2"/>
    <property type="match status" value="1"/>
</dbReference>
<name>A0A926XWR9_9BACT</name>
<proteinExistence type="predicted"/>
<keyword evidence="3 6" id="KW-0812">Transmembrane</keyword>
<keyword evidence="4 6" id="KW-1133">Transmembrane helix</keyword>
<evidence type="ECO:0000256" key="1">
    <source>
        <dbReference type="ARBA" id="ARBA00004651"/>
    </source>
</evidence>
<comment type="subcellular location">
    <subcellularLocation>
        <location evidence="1">Cell membrane</location>
        <topology evidence="1">Multi-pass membrane protein</topology>
    </subcellularLocation>
</comment>
<dbReference type="AlphaFoldDB" id="A0A926XWR9"/>
<feature type="transmembrane region" description="Helical" evidence="6">
    <location>
        <begin position="421"/>
        <end position="445"/>
    </location>
</feature>
<dbReference type="GO" id="GO:0022857">
    <property type="term" value="F:transmembrane transporter activity"/>
    <property type="evidence" value="ECO:0007669"/>
    <property type="project" value="TreeGrafter"/>
</dbReference>
<dbReference type="PANTHER" id="PTHR30572">
    <property type="entry name" value="MEMBRANE COMPONENT OF TRANSPORTER-RELATED"/>
    <property type="match status" value="1"/>
</dbReference>
<feature type="transmembrane region" description="Helical" evidence="6">
    <location>
        <begin position="762"/>
        <end position="782"/>
    </location>
</feature>
<feature type="transmembrane region" description="Helical" evidence="6">
    <location>
        <begin position="378"/>
        <end position="400"/>
    </location>
</feature>
<evidence type="ECO:0000259" key="8">
    <source>
        <dbReference type="Pfam" id="PF12704"/>
    </source>
</evidence>
<dbReference type="InterPro" id="IPR003838">
    <property type="entry name" value="ABC3_permease_C"/>
</dbReference>
<evidence type="ECO:0000256" key="5">
    <source>
        <dbReference type="ARBA" id="ARBA00023136"/>
    </source>
</evidence>
<evidence type="ECO:0000313" key="9">
    <source>
        <dbReference type="EMBL" id="MBD2699242.1"/>
    </source>
</evidence>
<feature type="domain" description="ABC3 transporter permease C-terminal" evidence="7">
    <location>
        <begin position="681"/>
        <end position="793"/>
    </location>
</feature>
<evidence type="ECO:0000256" key="3">
    <source>
        <dbReference type="ARBA" id="ARBA00022692"/>
    </source>
</evidence>
<evidence type="ECO:0000313" key="10">
    <source>
        <dbReference type="Proteomes" id="UP000598820"/>
    </source>
</evidence>
<feature type="domain" description="ABC3 transporter permease C-terminal" evidence="7">
    <location>
        <begin position="288"/>
        <end position="405"/>
    </location>
</feature>
<evidence type="ECO:0000259" key="7">
    <source>
        <dbReference type="Pfam" id="PF02687"/>
    </source>
</evidence>
<evidence type="ECO:0000256" key="6">
    <source>
        <dbReference type="SAM" id="Phobius"/>
    </source>
</evidence>
<organism evidence="9 10">
    <name type="scientific">Spirosoma profusum</name>
    <dbReference type="NCBI Taxonomy" id="2771354"/>
    <lineage>
        <taxon>Bacteria</taxon>
        <taxon>Pseudomonadati</taxon>
        <taxon>Bacteroidota</taxon>
        <taxon>Cytophagia</taxon>
        <taxon>Cytophagales</taxon>
        <taxon>Cytophagaceae</taxon>
        <taxon>Spirosoma</taxon>
    </lineage>
</organism>
<dbReference type="EMBL" id="JACWZY010000001">
    <property type="protein sequence ID" value="MBD2699242.1"/>
    <property type="molecule type" value="Genomic_DNA"/>
</dbReference>
<evidence type="ECO:0000256" key="2">
    <source>
        <dbReference type="ARBA" id="ARBA00022475"/>
    </source>
</evidence>
<evidence type="ECO:0000256" key="4">
    <source>
        <dbReference type="ARBA" id="ARBA00022989"/>
    </source>
</evidence>